<feature type="compositionally biased region" description="Polar residues" evidence="1">
    <location>
        <begin position="396"/>
        <end position="413"/>
    </location>
</feature>
<gene>
    <name evidence="2" type="ORF">BWQ96_04127</name>
</gene>
<evidence type="ECO:0000313" key="2">
    <source>
        <dbReference type="EMBL" id="PXF46121.1"/>
    </source>
</evidence>
<feature type="region of interest" description="Disordered" evidence="1">
    <location>
        <begin position="55"/>
        <end position="85"/>
    </location>
</feature>
<feature type="region of interest" description="Disordered" evidence="1">
    <location>
        <begin position="396"/>
        <end position="427"/>
    </location>
</feature>
<dbReference type="Proteomes" id="UP000247409">
    <property type="component" value="Unassembled WGS sequence"/>
</dbReference>
<evidence type="ECO:0000256" key="1">
    <source>
        <dbReference type="SAM" id="MobiDB-lite"/>
    </source>
</evidence>
<feature type="compositionally biased region" description="Basic and acidic residues" evidence="1">
    <location>
        <begin position="199"/>
        <end position="210"/>
    </location>
</feature>
<accession>A0A2V3IVI0</accession>
<comment type="caution">
    <text evidence="2">The sequence shown here is derived from an EMBL/GenBank/DDBJ whole genome shotgun (WGS) entry which is preliminary data.</text>
</comment>
<protein>
    <submittedName>
        <fullName evidence="2">Uncharacterized protein</fullName>
    </submittedName>
</protein>
<reference evidence="2 3" key="1">
    <citation type="journal article" date="2018" name="Mol. Biol. Evol.">
        <title>Analysis of the draft genome of the red seaweed Gracilariopsis chorda provides insights into genome size evolution in Rhodophyta.</title>
        <authorList>
            <person name="Lee J."/>
            <person name="Yang E.C."/>
            <person name="Graf L."/>
            <person name="Yang J.H."/>
            <person name="Qiu H."/>
            <person name="Zel Zion U."/>
            <person name="Chan C.X."/>
            <person name="Stephens T.G."/>
            <person name="Weber A.P.M."/>
            <person name="Boo G.H."/>
            <person name="Boo S.M."/>
            <person name="Kim K.M."/>
            <person name="Shin Y."/>
            <person name="Jung M."/>
            <person name="Lee S.J."/>
            <person name="Yim H.S."/>
            <person name="Lee J.H."/>
            <person name="Bhattacharya D."/>
            <person name="Yoon H.S."/>
        </authorList>
    </citation>
    <scope>NUCLEOTIDE SEQUENCE [LARGE SCALE GENOMIC DNA]</scope>
    <source>
        <strain evidence="2 3">SKKU-2015</strain>
        <tissue evidence="2">Whole body</tissue>
    </source>
</reference>
<feature type="region of interest" description="Disordered" evidence="1">
    <location>
        <begin position="197"/>
        <end position="236"/>
    </location>
</feature>
<dbReference type="EMBL" id="NBIV01000044">
    <property type="protein sequence ID" value="PXF46121.1"/>
    <property type="molecule type" value="Genomic_DNA"/>
</dbReference>
<feature type="compositionally biased region" description="Basic and acidic residues" evidence="1">
    <location>
        <begin position="415"/>
        <end position="427"/>
    </location>
</feature>
<evidence type="ECO:0000313" key="3">
    <source>
        <dbReference type="Proteomes" id="UP000247409"/>
    </source>
</evidence>
<feature type="compositionally biased region" description="Basic and acidic residues" evidence="1">
    <location>
        <begin position="63"/>
        <end position="85"/>
    </location>
</feature>
<sequence>MERKTTEHLHFFRRLFRHYIACFKDVENEKASQDTEDLSSINSRMKQENACCESYSEGVTSRVDSDGTPDRNDSHSRREISSEGKWMNVKEEHDTGLKCDVLLSSSEYVNGTQSGNRTYLPDNKPENNTIAARACDKGSTSLSATKDPGKVLMKHPEQSYESSCDKASRPEVAKEGFKIVDPKTFGAARSPIDEILASGRDDDHTQRNNDSEIDDESSGEHSSSTITADASVKGFDLRAENVPTNRNASKEKGRHNVTAQHTGLQLQEQIASSNNVWTDSNVLSEEFCEDRFERSRLVPEHLPDLDTSTSFHCPQPFQEMSSSTVENIAPKQPGTISAATRYGENNMIRVKALRTERNKFPDRETSSIALEPSASSPDVHQNVILQCVNSANITHSQQQDVSLSSRHPENASSAAEHDVTVDGKGIDADTNKVLDTKTVRSQLGTSRTDLLKEPPLKIEDLESLSSPHILQYNKDALSNEKGLLQRTTQTDADMVASSGTLRLHHQARFSSGKLHYSQSNQADRLQRRVERFRHYFEALGELDPFPDEKQERQSRLVDRFRRFFEET</sequence>
<organism evidence="2 3">
    <name type="scientific">Gracilariopsis chorda</name>
    <dbReference type="NCBI Taxonomy" id="448386"/>
    <lineage>
        <taxon>Eukaryota</taxon>
        <taxon>Rhodophyta</taxon>
        <taxon>Florideophyceae</taxon>
        <taxon>Rhodymeniophycidae</taxon>
        <taxon>Gracilariales</taxon>
        <taxon>Gracilariaceae</taxon>
        <taxon>Gracilariopsis</taxon>
    </lineage>
</organism>
<dbReference type="AlphaFoldDB" id="A0A2V3IVI0"/>
<keyword evidence="3" id="KW-1185">Reference proteome</keyword>
<proteinExistence type="predicted"/>
<name>A0A2V3IVI0_9FLOR</name>